<reference evidence="1 2" key="1">
    <citation type="submission" date="2022-12" db="EMBL/GenBank/DDBJ databases">
        <title>Polyphasic characterization of Geotalea uranireducens NIT-SL11 newly isolated from a complex of sewage sludge and microbially reduced graphene oxide.</title>
        <authorList>
            <person name="Xie L."/>
            <person name="Yoshida N."/>
            <person name="Meng L."/>
        </authorList>
    </citation>
    <scope>NUCLEOTIDE SEQUENCE [LARGE SCALE GENOMIC DNA]</scope>
    <source>
        <strain evidence="1 2">NIT-SL11</strain>
    </source>
</reference>
<gene>
    <name evidence="1" type="ORF">GURASL_38340</name>
</gene>
<accession>A0ABM8ERC0</accession>
<proteinExistence type="predicted"/>
<evidence type="ECO:0000313" key="1">
    <source>
        <dbReference type="EMBL" id="BDV44911.1"/>
    </source>
</evidence>
<protein>
    <submittedName>
        <fullName evidence="1">Uncharacterized protein</fullName>
    </submittedName>
</protein>
<evidence type="ECO:0000313" key="2">
    <source>
        <dbReference type="Proteomes" id="UP001317705"/>
    </source>
</evidence>
<keyword evidence="2" id="KW-1185">Reference proteome</keyword>
<organism evidence="1 2">
    <name type="scientific">Geotalea uraniireducens</name>
    <dbReference type="NCBI Taxonomy" id="351604"/>
    <lineage>
        <taxon>Bacteria</taxon>
        <taxon>Pseudomonadati</taxon>
        <taxon>Thermodesulfobacteriota</taxon>
        <taxon>Desulfuromonadia</taxon>
        <taxon>Geobacterales</taxon>
        <taxon>Geobacteraceae</taxon>
        <taxon>Geotalea</taxon>
    </lineage>
</organism>
<dbReference type="EMBL" id="AP027151">
    <property type="protein sequence ID" value="BDV44911.1"/>
    <property type="molecule type" value="Genomic_DNA"/>
</dbReference>
<name>A0ABM8ERC0_9BACT</name>
<dbReference type="RefSeq" id="WP_282001000.1">
    <property type="nucleotide sequence ID" value="NZ_AP027151.1"/>
</dbReference>
<dbReference type="Proteomes" id="UP001317705">
    <property type="component" value="Chromosome"/>
</dbReference>
<sequence length="653" mass="74594">MPHRLHLETFGPVHALPILHYRLEFAQLVRQAVEHVKPDCIALELPPTLEAPFLRGVRRLPEISVLHYETAARAGRGETVYLLVEPADPLAEAARLALERAIPLRCVDVDTDSYPRHDEALPDPYAVQRLGLAPYYAEYRQAAAVPPGPEDRRRERGMAFRLQQLAKEYGRILFLCGMYHLERVKAEYGLPQAAPLERLRRSGVTLCNLHPDSCREVLGEFPFLSAVYELRRGPLPAEPADDSAGLRKRFSAFELVAGGKREVPEAEVLRRAIERSARHVGREGEFPDRQRCILRLFQEAARHYRQETGEPVHLWQKRAFFRFARNYALVNGMLLPDLFQLLAAARGCLDDNFAYAFWRLATCYPWQQVAADLPTITISPEELWGGARRIRFRPREKRHKGLSPLGFLKRKREKRPGEWLEGFDDPAVCSYPPEDVVIEEYGRFLKQKGALQLSEELSRTEPFTASLLDGIDLRETLRNLADGRIYVREQQRAKGGVGGVVVIFDDDRNNVKFPYRMTWLGEHDQESDMAFYATPPPDNVVGPGICRCEYGGFLLCYPPRRMMDVWHDPDYAFARSKAEVLLLAALDYSVEKHVVYVAARPPRSAFRLLAARLGKQIVYLPLGSLSPPKLKQLRVFHILHGHGKREIAADYIW</sequence>